<keyword evidence="3" id="KW-0812">Transmembrane</keyword>
<dbReference type="RefSeq" id="XP_027195102.1">
    <property type="nucleotide sequence ID" value="XM_027339301.1"/>
</dbReference>
<evidence type="ECO:0000256" key="2">
    <source>
        <dbReference type="ARBA" id="ARBA00013977"/>
    </source>
</evidence>
<protein>
    <recommendedName>
        <fullName evidence="2">Transmembrane protein 267</fullName>
    </recommendedName>
</protein>
<dbReference type="OMA" id="FYICTAC"/>
<proteinExistence type="predicted"/>
<keyword evidence="6" id="KW-1185">Reference proteome</keyword>
<evidence type="ECO:0000313" key="6">
    <source>
        <dbReference type="Proteomes" id="UP000515146"/>
    </source>
</evidence>
<organism evidence="6 7">
    <name type="scientific">Dermatophagoides pteronyssinus</name>
    <name type="common">European house dust mite</name>
    <dbReference type="NCBI Taxonomy" id="6956"/>
    <lineage>
        <taxon>Eukaryota</taxon>
        <taxon>Metazoa</taxon>
        <taxon>Ecdysozoa</taxon>
        <taxon>Arthropoda</taxon>
        <taxon>Chelicerata</taxon>
        <taxon>Arachnida</taxon>
        <taxon>Acari</taxon>
        <taxon>Acariformes</taxon>
        <taxon>Sarcoptiformes</taxon>
        <taxon>Astigmata</taxon>
        <taxon>Psoroptidia</taxon>
        <taxon>Analgoidea</taxon>
        <taxon>Pyroglyphidae</taxon>
        <taxon>Dermatophagoidinae</taxon>
        <taxon>Dermatophagoides</taxon>
    </lineage>
</organism>
<dbReference type="AlphaFoldDB" id="A0A6P6XNQ4"/>
<gene>
    <name evidence="7" type="primary">LOC113789727</name>
</gene>
<dbReference type="PANTHER" id="PTHR13628:SF1">
    <property type="entry name" value="TRANSMEMBRANE PROTEIN 267"/>
    <property type="match status" value="1"/>
</dbReference>
<dbReference type="InParanoid" id="A0A6P6XNQ4"/>
<dbReference type="Proteomes" id="UP000515146">
    <property type="component" value="Unplaced"/>
</dbReference>
<dbReference type="FunCoup" id="A0A6P6XNQ4">
    <property type="interactions" value="332"/>
</dbReference>
<dbReference type="KEGG" id="dpte:113789727"/>
<reference evidence="7" key="1">
    <citation type="submission" date="2025-08" db="UniProtKB">
        <authorList>
            <consortium name="RefSeq"/>
        </authorList>
    </citation>
    <scope>IDENTIFICATION</scope>
    <source>
        <strain evidence="7">Airmid</strain>
    </source>
</reference>
<dbReference type="GO" id="GO:0016020">
    <property type="term" value="C:membrane"/>
    <property type="evidence" value="ECO:0007669"/>
    <property type="project" value="UniProtKB-SubCell"/>
</dbReference>
<keyword evidence="5" id="KW-0472">Membrane</keyword>
<sequence length="224" mass="25767">MALIIKLCYLCLYLLIIFFSLLGDYIIALPRPNTLIMYLVAIADTLIHGLHAFLTWFMLILLKIRTSHSLYFCDTKLIVYDILTSSIISILIDFDHVIVAKSFSIHNIHQLTGRPFLHNTAALLIISLLLIHSPIVNDDQQTISYYNRFGWLLLNATIAHHIRDGLRHGLYLYPFPSTNPISLVLCFMIFFLLPIIIHLYSQCINVDFGYLSHSASRMMREISV</sequence>
<dbReference type="InterPro" id="IPR026572">
    <property type="entry name" value="TMEM267"/>
</dbReference>
<name>A0A6P6XNQ4_DERPT</name>
<keyword evidence="4" id="KW-1133">Transmembrane helix</keyword>
<dbReference type="PANTHER" id="PTHR13628">
    <property type="entry name" value="TRANSMEMBRANE PROTEIN 267"/>
    <property type="match status" value="1"/>
</dbReference>
<evidence type="ECO:0000256" key="3">
    <source>
        <dbReference type="ARBA" id="ARBA00022692"/>
    </source>
</evidence>
<evidence type="ECO:0000256" key="4">
    <source>
        <dbReference type="ARBA" id="ARBA00022989"/>
    </source>
</evidence>
<dbReference type="OrthoDB" id="10014558at2759"/>
<comment type="subcellular location">
    <subcellularLocation>
        <location evidence="1">Membrane</location>
        <topology evidence="1">Multi-pass membrane protein</topology>
    </subcellularLocation>
</comment>
<evidence type="ECO:0000313" key="7">
    <source>
        <dbReference type="RefSeq" id="XP_027195102.1"/>
    </source>
</evidence>
<accession>A0A6P6XNQ4</accession>
<evidence type="ECO:0000256" key="5">
    <source>
        <dbReference type="ARBA" id="ARBA00023136"/>
    </source>
</evidence>
<evidence type="ECO:0000256" key="1">
    <source>
        <dbReference type="ARBA" id="ARBA00004141"/>
    </source>
</evidence>